<dbReference type="EMBL" id="SZYD01000006">
    <property type="protein sequence ID" value="KAD5960700.1"/>
    <property type="molecule type" value="Genomic_DNA"/>
</dbReference>
<sequence length="87" mass="10010">MKPNESNSLNLTMSEFQSQDIVAMKVKTFTVDNTTPFSKVKRKLVDICDLEDDSRVRDKKLHASVYEESKLDVFSKTPLIVPKVEKF</sequence>
<evidence type="ECO:0000313" key="1">
    <source>
        <dbReference type="EMBL" id="KAD5960700.1"/>
    </source>
</evidence>
<evidence type="ECO:0000313" key="2">
    <source>
        <dbReference type="Proteomes" id="UP000326396"/>
    </source>
</evidence>
<accession>A0A5N6P6R7</accession>
<comment type="caution">
    <text evidence="1">The sequence shown here is derived from an EMBL/GenBank/DDBJ whole genome shotgun (WGS) entry which is preliminary data.</text>
</comment>
<dbReference type="AlphaFoldDB" id="A0A5N6P6R7"/>
<organism evidence="1 2">
    <name type="scientific">Mikania micrantha</name>
    <name type="common">bitter vine</name>
    <dbReference type="NCBI Taxonomy" id="192012"/>
    <lineage>
        <taxon>Eukaryota</taxon>
        <taxon>Viridiplantae</taxon>
        <taxon>Streptophyta</taxon>
        <taxon>Embryophyta</taxon>
        <taxon>Tracheophyta</taxon>
        <taxon>Spermatophyta</taxon>
        <taxon>Magnoliopsida</taxon>
        <taxon>eudicotyledons</taxon>
        <taxon>Gunneridae</taxon>
        <taxon>Pentapetalae</taxon>
        <taxon>asterids</taxon>
        <taxon>campanulids</taxon>
        <taxon>Asterales</taxon>
        <taxon>Asteraceae</taxon>
        <taxon>Asteroideae</taxon>
        <taxon>Heliantheae alliance</taxon>
        <taxon>Eupatorieae</taxon>
        <taxon>Mikania</taxon>
    </lineage>
</organism>
<keyword evidence="2" id="KW-1185">Reference proteome</keyword>
<reference evidence="1 2" key="1">
    <citation type="submission" date="2019-05" db="EMBL/GenBank/DDBJ databases">
        <title>Mikania micrantha, genome provides insights into the molecular mechanism of rapid growth.</title>
        <authorList>
            <person name="Liu B."/>
        </authorList>
    </citation>
    <scope>NUCLEOTIDE SEQUENCE [LARGE SCALE GENOMIC DNA]</scope>
    <source>
        <strain evidence="1">NLD-2019</strain>
        <tissue evidence="1">Leaf</tissue>
    </source>
</reference>
<dbReference type="Proteomes" id="UP000326396">
    <property type="component" value="Linkage Group LG14"/>
</dbReference>
<gene>
    <name evidence="1" type="ORF">E3N88_12172</name>
</gene>
<protein>
    <submittedName>
        <fullName evidence="1">Uncharacterized protein</fullName>
    </submittedName>
</protein>
<name>A0A5N6P6R7_9ASTR</name>
<proteinExistence type="predicted"/>